<evidence type="ECO:0000259" key="1">
    <source>
        <dbReference type="PROSITE" id="PS51186"/>
    </source>
</evidence>
<name>F0IUA0_STRSA</name>
<dbReference type="PROSITE" id="PS51186">
    <property type="entry name" value="GNAT"/>
    <property type="match status" value="1"/>
</dbReference>
<sequence length="153" mass="17391">MIDQLTVREYEKEDTKVLPPLYKVLGYSIKKDELKSRLRDILANPAYGCLAAEKGSQILDFIGYVKLYFFEATGFYYRILVLAVSRNARRQGIATALMDKVKKIVSQDGAKAMALNNGVNDERLVAHAFYQKHGFRQTSLANVEEDEYGKEKS</sequence>
<comment type="caution">
    <text evidence="2">The sequence shown here is derived from an EMBL/GenBank/DDBJ whole genome shotgun (WGS) entry which is preliminary data.</text>
</comment>
<accession>F0IUA0</accession>
<dbReference type="EMBL" id="AEXZ01000008">
    <property type="protein sequence ID" value="EGD38722.1"/>
    <property type="molecule type" value="Genomic_DNA"/>
</dbReference>
<dbReference type="GO" id="GO:0016747">
    <property type="term" value="F:acyltransferase activity, transferring groups other than amino-acyl groups"/>
    <property type="evidence" value="ECO:0007669"/>
    <property type="project" value="InterPro"/>
</dbReference>
<reference evidence="2 3" key="1">
    <citation type="submission" date="2011-02" db="EMBL/GenBank/DDBJ databases">
        <authorList>
            <person name="Muzny D."/>
            <person name="Qin X."/>
            <person name="Deng J."/>
            <person name="Jiang H."/>
            <person name="Liu Y."/>
            <person name="Qu J."/>
            <person name="Song X.-Z."/>
            <person name="Zhang L."/>
            <person name="Thornton R."/>
            <person name="Coyle M."/>
            <person name="Francisco L."/>
            <person name="Jackson L."/>
            <person name="Javaid M."/>
            <person name="Korchina V."/>
            <person name="Kovar C."/>
            <person name="Mata R."/>
            <person name="Mathew T."/>
            <person name="Ngo R."/>
            <person name="Nguyen L."/>
            <person name="Nguyen N."/>
            <person name="Okwuonu G."/>
            <person name="Ongeri F."/>
            <person name="Pham C."/>
            <person name="Simmons D."/>
            <person name="Wilczek-Boney K."/>
            <person name="Hale W."/>
            <person name="Jakkamsetti A."/>
            <person name="Pham P."/>
            <person name="Ruth R."/>
            <person name="San Lucas F."/>
            <person name="Warren J."/>
            <person name="Zhang J."/>
            <person name="Zhao Z."/>
            <person name="Zhou C."/>
            <person name="Zhu D."/>
            <person name="Lee S."/>
            <person name="Bess C."/>
            <person name="Blankenburg K."/>
            <person name="Forbes L."/>
            <person name="Fu Q."/>
            <person name="Gubbala S."/>
            <person name="Hirani K."/>
            <person name="Jayaseelan J.C."/>
            <person name="Lara F."/>
            <person name="Munidasa M."/>
            <person name="Palculict T."/>
            <person name="Patil S."/>
            <person name="Pu L.-L."/>
            <person name="Saada N."/>
            <person name="Tang L."/>
            <person name="Weissenberger G."/>
            <person name="Zhu Y."/>
            <person name="Hemphill L."/>
            <person name="Shang Y."/>
            <person name="Youmans B."/>
            <person name="Ayvaz T."/>
            <person name="Ross M."/>
            <person name="Santibanez J."/>
            <person name="Aqrawi P."/>
            <person name="Gross S."/>
            <person name="Joshi V."/>
            <person name="Fowler G."/>
            <person name="Nazareth L."/>
            <person name="Reid J."/>
            <person name="Worley K."/>
            <person name="Petrosino J."/>
            <person name="Highlander S."/>
            <person name="Gibbs R."/>
        </authorList>
    </citation>
    <scope>NUCLEOTIDE SEQUENCE [LARGE SCALE GENOMIC DNA]</scope>
    <source>
        <strain evidence="2 3">SK160</strain>
    </source>
</reference>
<dbReference type="PANTHER" id="PTHR43072">
    <property type="entry name" value="N-ACETYLTRANSFERASE"/>
    <property type="match status" value="1"/>
</dbReference>
<dbReference type="PANTHER" id="PTHR43072:SF60">
    <property type="entry name" value="L-2,4-DIAMINOBUTYRIC ACID ACETYLTRANSFERASE"/>
    <property type="match status" value="1"/>
</dbReference>
<dbReference type="RefSeq" id="WP_002912210.1">
    <property type="nucleotide sequence ID" value="NZ_GL872447.1"/>
</dbReference>
<evidence type="ECO:0000313" key="2">
    <source>
        <dbReference type="EMBL" id="EGD38722.1"/>
    </source>
</evidence>
<dbReference type="CDD" id="cd04301">
    <property type="entry name" value="NAT_SF"/>
    <property type="match status" value="1"/>
</dbReference>
<proteinExistence type="predicted"/>
<feature type="domain" description="N-acetyltransferase" evidence="1">
    <location>
        <begin position="5"/>
        <end position="153"/>
    </location>
</feature>
<dbReference type="InterPro" id="IPR016181">
    <property type="entry name" value="Acyl_CoA_acyltransferase"/>
</dbReference>
<dbReference type="Gene3D" id="3.40.630.30">
    <property type="match status" value="1"/>
</dbReference>
<dbReference type="HOGENOM" id="CLU_013985_34_4_9"/>
<evidence type="ECO:0000313" key="3">
    <source>
        <dbReference type="Proteomes" id="UP000004562"/>
    </source>
</evidence>
<dbReference type="InterPro" id="IPR000182">
    <property type="entry name" value="GNAT_dom"/>
</dbReference>
<dbReference type="Pfam" id="PF00583">
    <property type="entry name" value="Acetyltransf_1"/>
    <property type="match status" value="1"/>
</dbReference>
<dbReference type="PATRIC" id="fig|888812.3.peg.1395"/>
<protein>
    <submittedName>
        <fullName evidence="2">GNAT family acetyltransferase</fullName>
    </submittedName>
</protein>
<dbReference type="SUPFAM" id="SSF55729">
    <property type="entry name" value="Acyl-CoA N-acyltransferases (Nat)"/>
    <property type="match status" value="1"/>
</dbReference>
<organism evidence="2 3">
    <name type="scientific">Streptococcus sanguinis SK160</name>
    <dbReference type="NCBI Taxonomy" id="888812"/>
    <lineage>
        <taxon>Bacteria</taxon>
        <taxon>Bacillati</taxon>
        <taxon>Bacillota</taxon>
        <taxon>Bacilli</taxon>
        <taxon>Lactobacillales</taxon>
        <taxon>Streptococcaceae</taxon>
        <taxon>Streptococcus</taxon>
    </lineage>
</organism>
<dbReference type="Proteomes" id="UP000004562">
    <property type="component" value="Unassembled WGS sequence"/>
</dbReference>
<dbReference type="AlphaFoldDB" id="F0IUA0"/>
<keyword evidence="2" id="KW-0808">Transferase</keyword>
<gene>
    <name evidence="2" type="ORF">HMPREF9384_1412</name>
</gene>